<keyword evidence="3" id="KW-1185">Reference proteome</keyword>
<organism evidence="2 3">
    <name type="scientific">Pristionchus fissidentatus</name>
    <dbReference type="NCBI Taxonomy" id="1538716"/>
    <lineage>
        <taxon>Eukaryota</taxon>
        <taxon>Metazoa</taxon>
        <taxon>Ecdysozoa</taxon>
        <taxon>Nematoda</taxon>
        <taxon>Chromadorea</taxon>
        <taxon>Rhabditida</taxon>
        <taxon>Rhabditina</taxon>
        <taxon>Diplogasteromorpha</taxon>
        <taxon>Diplogasteroidea</taxon>
        <taxon>Neodiplogasteridae</taxon>
        <taxon>Pristionchus</taxon>
    </lineage>
</organism>
<proteinExistence type="predicted"/>
<protein>
    <recommendedName>
        <fullName evidence="4">CPG4 domain-containing protein</fullName>
    </recommendedName>
</protein>
<gene>
    <name evidence="2" type="ORF">PFISCL1PPCAC_5927</name>
</gene>
<reference evidence="2" key="1">
    <citation type="submission" date="2023-10" db="EMBL/GenBank/DDBJ databases">
        <title>Genome assembly of Pristionchus species.</title>
        <authorList>
            <person name="Yoshida K."/>
            <person name="Sommer R.J."/>
        </authorList>
    </citation>
    <scope>NUCLEOTIDE SEQUENCE</scope>
    <source>
        <strain evidence="2">RS5133</strain>
    </source>
</reference>
<name>A0AAV5V4Y9_9BILA</name>
<evidence type="ECO:0000313" key="2">
    <source>
        <dbReference type="EMBL" id="GMT14630.1"/>
    </source>
</evidence>
<evidence type="ECO:0000256" key="1">
    <source>
        <dbReference type="SAM" id="SignalP"/>
    </source>
</evidence>
<feature type="chain" id="PRO_5043719625" description="CPG4 domain-containing protein" evidence="1">
    <location>
        <begin position="20"/>
        <end position="255"/>
    </location>
</feature>
<accession>A0AAV5V4Y9</accession>
<dbReference type="Proteomes" id="UP001432322">
    <property type="component" value="Unassembled WGS sequence"/>
</dbReference>
<evidence type="ECO:0008006" key="4">
    <source>
        <dbReference type="Google" id="ProtNLM"/>
    </source>
</evidence>
<comment type="caution">
    <text evidence="2">The sequence shown here is derived from an EMBL/GenBank/DDBJ whole genome shotgun (WGS) entry which is preliminary data.</text>
</comment>
<feature type="signal peptide" evidence="1">
    <location>
        <begin position="1"/>
        <end position="19"/>
    </location>
</feature>
<dbReference type="PANTHER" id="PTHR36944">
    <property type="entry name" value="PROTEIN CBG02791-RELATED"/>
    <property type="match status" value="1"/>
</dbReference>
<dbReference type="PANTHER" id="PTHR36944:SF4">
    <property type="entry name" value="CPG4 DOMAIN-CONTAINING PROTEIN"/>
    <property type="match status" value="1"/>
</dbReference>
<keyword evidence="1" id="KW-0732">Signal</keyword>
<sequence>MSLLSLLFTLLVLFSLGDCNFLNNNEDCVETCVNMMQKNNQLEHLSYPSLRKKKDDKMTEDSFRAICDAYEKADRCLQECEMHNEQAGRIRKQTYAGIRYICIEKRKEFFHTLPCLSKNEHLATSKCSGQIEESLEASTAFSNTVINKESHHVRLRFESLCQSLGNTVSCIEPVTRESCGDDAAEMMLKFIKVGFSSFEQIYSQLGISDQLPAACRTLLSIKKPPPKSARRTLNQADFSRSIIAVMSLLIYSLFR</sequence>
<dbReference type="EMBL" id="BTSY01000002">
    <property type="protein sequence ID" value="GMT14630.1"/>
    <property type="molecule type" value="Genomic_DNA"/>
</dbReference>
<dbReference type="AlphaFoldDB" id="A0AAV5V4Y9"/>
<evidence type="ECO:0000313" key="3">
    <source>
        <dbReference type="Proteomes" id="UP001432322"/>
    </source>
</evidence>